<evidence type="ECO:0000313" key="6">
    <source>
        <dbReference type="EMBL" id="MBS1257541.1"/>
    </source>
</evidence>
<reference evidence="6" key="1">
    <citation type="journal article" date="2021" name="ISME J.">
        <title>Fine-scale metabolic discontinuity in a stratified prokaryote microbiome of a Red Sea deep halocline.</title>
        <authorList>
            <person name="Michoud G."/>
            <person name="Ngugi D.K."/>
            <person name="Barozzi A."/>
            <person name="Merlino G."/>
            <person name="Calleja M.L."/>
            <person name="Delgado-Huertas A."/>
            <person name="Moran X.A.G."/>
            <person name="Daffonchio D."/>
        </authorList>
    </citation>
    <scope>NUCLEOTIDE SEQUENCE</scope>
    <source>
        <strain evidence="6">SuakinDeep_MAG55_1</strain>
    </source>
</reference>
<sequence length="40" mass="4468">MSSHKSEVYYCEICGTEVEVRNGGDGTLKCCDQVMEIKQP</sequence>
<protein>
    <recommendedName>
        <fullName evidence="5">Desulfoferrodoxin N-terminal domain-containing protein</fullName>
    </recommendedName>
</protein>
<dbReference type="Gene3D" id="2.20.28.100">
    <property type="entry name" value="Desulphoferrodoxin, N-terminal domain"/>
    <property type="match status" value="1"/>
</dbReference>
<keyword evidence="3" id="KW-0249">Electron transport</keyword>
<dbReference type="Pfam" id="PF06397">
    <property type="entry name" value="Desulfoferrod_N"/>
    <property type="match status" value="1"/>
</dbReference>
<evidence type="ECO:0000256" key="4">
    <source>
        <dbReference type="ARBA" id="ARBA00023004"/>
    </source>
</evidence>
<gene>
    <name evidence="6" type="ORF">MAG551_00585</name>
</gene>
<keyword evidence="1" id="KW-0813">Transport</keyword>
<evidence type="ECO:0000313" key="7">
    <source>
        <dbReference type="Proteomes" id="UP000722750"/>
    </source>
</evidence>
<accession>A0A941W203</accession>
<evidence type="ECO:0000259" key="5">
    <source>
        <dbReference type="Pfam" id="PF06397"/>
    </source>
</evidence>
<dbReference type="NCBIfam" id="TIGR00319">
    <property type="entry name" value="desulf_FeS4"/>
    <property type="match status" value="1"/>
</dbReference>
<dbReference type="GO" id="GO:0005506">
    <property type="term" value="F:iron ion binding"/>
    <property type="evidence" value="ECO:0007669"/>
    <property type="project" value="InterPro"/>
</dbReference>
<dbReference type="EMBL" id="JAANXD010000026">
    <property type="protein sequence ID" value="MBS1257541.1"/>
    <property type="molecule type" value="Genomic_DNA"/>
</dbReference>
<dbReference type="InterPro" id="IPR038094">
    <property type="entry name" value="Desulfoferrodoxin_N_sf"/>
</dbReference>
<dbReference type="InterPro" id="IPR004462">
    <property type="entry name" value="Desulfoferrodoxin_N"/>
</dbReference>
<organism evidence="6 7">
    <name type="scientific">Candidatus Scalindua arabica</name>
    <dbReference type="NCBI Taxonomy" id="1127984"/>
    <lineage>
        <taxon>Bacteria</taxon>
        <taxon>Pseudomonadati</taxon>
        <taxon>Planctomycetota</taxon>
        <taxon>Candidatus Brocadiia</taxon>
        <taxon>Candidatus Brocadiales</taxon>
        <taxon>Candidatus Scalinduaceae</taxon>
        <taxon>Candidatus Scalindua</taxon>
    </lineage>
</organism>
<dbReference type="AlphaFoldDB" id="A0A941W203"/>
<keyword evidence="4" id="KW-0408">Iron</keyword>
<comment type="caution">
    <text evidence="6">The sequence shown here is derived from an EMBL/GenBank/DDBJ whole genome shotgun (WGS) entry which is preliminary data.</text>
</comment>
<evidence type="ECO:0000256" key="1">
    <source>
        <dbReference type="ARBA" id="ARBA00022448"/>
    </source>
</evidence>
<evidence type="ECO:0000256" key="3">
    <source>
        <dbReference type="ARBA" id="ARBA00022982"/>
    </source>
</evidence>
<dbReference type="SUPFAM" id="SSF57802">
    <property type="entry name" value="Rubredoxin-like"/>
    <property type="match status" value="1"/>
</dbReference>
<name>A0A941W203_9BACT</name>
<dbReference type="Proteomes" id="UP000722750">
    <property type="component" value="Unassembled WGS sequence"/>
</dbReference>
<keyword evidence="2" id="KW-0479">Metal-binding</keyword>
<evidence type="ECO:0000256" key="2">
    <source>
        <dbReference type="ARBA" id="ARBA00022723"/>
    </source>
</evidence>
<feature type="domain" description="Desulfoferrodoxin N-terminal" evidence="5">
    <location>
        <begin position="4"/>
        <end position="36"/>
    </location>
</feature>
<proteinExistence type="predicted"/>